<dbReference type="SUPFAM" id="SSF55681">
    <property type="entry name" value="Class II aaRS and biotin synthetases"/>
    <property type="match status" value="1"/>
</dbReference>
<dbReference type="GO" id="GO:0005829">
    <property type="term" value="C:cytosol"/>
    <property type="evidence" value="ECO:0007669"/>
    <property type="project" value="TreeGrafter"/>
</dbReference>
<evidence type="ECO:0000313" key="12">
    <source>
        <dbReference type="Proteomes" id="UP000177947"/>
    </source>
</evidence>
<evidence type="ECO:0000256" key="4">
    <source>
        <dbReference type="ARBA" id="ARBA00022741"/>
    </source>
</evidence>
<dbReference type="Proteomes" id="UP000177947">
    <property type="component" value="Unassembled WGS sequence"/>
</dbReference>
<protein>
    <recommendedName>
        <fullName evidence="2">Proline--tRNA ligase</fullName>
        <ecNumber evidence="1">6.1.1.15</ecNumber>
    </recommendedName>
    <alternativeName>
        <fullName evidence="8">Prolyl-tRNA synthetase</fullName>
    </alternativeName>
</protein>
<dbReference type="PRINTS" id="PR01046">
    <property type="entry name" value="TRNASYNTHPRO"/>
</dbReference>
<organism evidence="11 12">
    <name type="scientific">Candidatus Azambacteria bacterium RIFCSPLOWO2_01_FULL_37_9</name>
    <dbReference type="NCBI Taxonomy" id="1797297"/>
    <lineage>
        <taxon>Bacteria</taxon>
        <taxon>Candidatus Azamiibacteriota</taxon>
    </lineage>
</organism>
<gene>
    <name evidence="11" type="ORF">A2907_00125</name>
</gene>
<dbReference type="InterPro" id="IPR050062">
    <property type="entry name" value="Pro-tRNA_synthetase"/>
</dbReference>
<dbReference type="InterPro" id="IPR002316">
    <property type="entry name" value="Pro-tRNA-ligase_IIa"/>
</dbReference>
<dbReference type="Pfam" id="PF00587">
    <property type="entry name" value="tRNA-synt_2b"/>
    <property type="match status" value="1"/>
</dbReference>
<evidence type="ECO:0000256" key="8">
    <source>
        <dbReference type="ARBA" id="ARBA00029731"/>
    </source>
</evidence>
<keyword evidence="4" id="KW-0547">Nucleotide-binding</keyword>
<dbReference type="PANTHER" id="PTHR42753:SF2">
    <property type="entry name" value="PROLINE--TRNA LIGASE"/>
    <property type="match status" value="1"/>
</dbReference>
<dbReference type="EC" id="6.1.1.15" evidence="1"/>
<evidence type="ECO:0000256" key="1">
    <source>
        <dbReference type="ARBA" id="ARBA00012831"/>
    </source>
</evidence>
<reference evidence="11 12" key="1">
    <citation type="journal article" date="2016" name="Nat. Commun.">
        <title>Thousands of microbial genomes shed light on interconnected biogeochemical processes in an aquifer system.</title>
        <authorList>
            <person name="Anantharaman K."/>
            <person name="Brown C.T."/>
            <person name="Hug L.A."/>
            <person name="Sharon I."/>
            <person name="Castelle C.J."/>
            <person name="Probst A.J."/>
            <person name="Thomas B.C."/>
            <person name="Singh A."/>
            <person name="Wilkins M.J."/>
            <person name="Karaoz U."/>
            <person name="Brodie E.L."/>
            <person name="Williams K.H."/>
            <person name="Hubbard S.S."/>
            <person name="Banfield J.F."/>
        </authorList>
    </citation>
    <scope>NUCLEOTIDE SEQUENCE [LARGE SCALE GENOMIC DNA]</scope>
</reference>
<dbReference type="GO" id="GO:0006433">
    <property type="term" value="P:prolyl-tRNA aminoacylation"/>
    <property type="evidence" value="ECO:0007669"/>
    <property type="project" value="InterPro"/>
</dbReference>
<evidence type="ECO:0000313" key="11">
    <source>
        <dbReference type="EMBL" id="OGD39294.1"/>
    </source>
</evidence>
<dbReference type="SUPFAM" id="SSF52954">
    <property type="entry name" value="Class II aaRS ABD-related"/>
    <property type="match status" value="1"/>
</dbReference>
<dbReference type="Gene3D" id="3.30.930.10">
    <property type="entry name" value="Bira Bifunctional Protein, Domain 2"/>
    <property type="match status" value="1"/>
</dbReference>
<dbReference type="InterPro" id="IPR045864">
    <property type="entry name" value="aa-tRNA-synth_II/BPL/LPL"/>
</dbReference>
<dbReference type="InterPro" id="IPR006195">
    <property type="entry name" value="aa-tRNA-synth_II"/>
</dbReference>
<dbReference type="CDD" id="cd00861">
    <property type="entry name" value="ProRS_anticodon_short"/>
    <property type="match status" value="1"/>
</dbReference>
<proteinExistence type="predicted"/>
<comment type="catalytic activity">
    <reaction evidence="9">
        <text>tRNA(Pro) + L-proline + ATP = L-prolyl-tRNA(Pro) + AMP + diphosphate</text>
        <dbReference type="Rhea" id="RHEA:14305"/>
        <dbReference type="Rhea" id="RHEA-COMP:9700"/>
        <dbReference type="Rhea" id="RHEA-COMP:9702"/>
        <dbReference type="ChEBI" id="CHEBI:30616"/>
        <dbReference type="ChEBI" id="CHEBI:33019"/>
        <dbReference type="ChEBI" id="CHEBI:60039"/>
        <dbReference type="ChEBI" id="CHEBI:78442"/>
        <dbReference type="ChEBI" id="CHEBI:78532"/>
        <dbReference type="ChEBI" id="CHEBI:456215"/>
        <dbReference type="EC" id="6.1.1.15"/>
    </reaction>
</comment>
<keyword evidence="5" id="KW-0067">ATP-binding</keyword>
<comment type="caution">
    <text evidence="11">The sequence shown here is derived from an EMBL/GenBank/DDBJ whole genome shotgun (WGS) entry which is preliminary data.</text>
</comment>
<keyword evidence="7" id="KW-0030">Aminoacyl-tRNA synthetase</keyword>
<name>A0A1F5C8Y5_9BACT</name>
<dbReference type="AlphaFoldDB" id="A0A1F5C8Y5"/>
<evidence type="ECO:0000256" key="6">
    <source>
        <dbReference type="ARBA" id="ARBA00022917"/>
    </source>
</evidence>
<evidence type="ECO:0000259" key="10">
    <source>
        <dbReference type="PROSITE" id="PS50862"/>
    </source>
</evidence>
<dbReference type="GO" id="GO:0005524">
    <property type="term" value="F:ATP binding"/>
    <property type="evidence" value="ECO:0007669"/>
    <property type="project" value="UniProtKB-KW"/>
</dbReference>
<dbReference type="EMBL" id="MEYQ01000010">
    <property type="protein sequence ID" value="OGD39294.1"/>
    <property type="molecule type" value="Genomic_DNA"/>
</dbReference>
<dbReference type="InterPro" id="IPR004154">
    <property type="entry name" value="Anticodon-bd"/>
</dbReference>
<dbReference type="PANTHER" id="PTHR42753">
    <property type="entry name" value="MITOCHONDRIAL RIBOSOME PROTEIN L39/PROLYL-TRNA LIGASE FAMILY MEMBER"/>
    <property type="match status" value="1"/>
</dbReference>
<dbReference type="InterPro" id="IPR044140">
    <property type="entry name" value="ProRS_anticodon_short"/>
</dbReference>
<dbReference type="PROSITE" id="PS50862">
    <property type="entry name" value="AA_TRNA_LIGASE_II"/>
    <property type="match status" value="1"/>
</dbReference>
<evidence type="ECO:0000256" key="5">
    <source>
        <dbReference type="ARBA" id="ARBA00022840"/>
    </source>
</evidence>
<feature type="domain" description="Aminoacyl-transfer RNA synthetases class-II family profile" evidence="10">
    <location>
        <begin position="38"/>
        <end position="315"/>
    </location>
</feature>
<dbReference type="GO" id="GO:0004827">
    <property type="term" value="F:proline-tRNA ligase activity"/>
    <property type="evidence" value="ECO:0007669"/>
    <property type="project" value="UniProtKB-EC"/>
</dbReference>
<evidence type="ECO:0000256" key="7">
    <source>
        <dbReference type="ARBA" id="ARBA00023146"/>
    </source>
</evidence>
<dbReference type="Pfam" id="PF03129">
    <property type="entry name" value="HGTP_anticodon"/>
    <property type="match status" value="1"/>
</dbReference>
<dbReference type="InterPro" id="IPR036621">
    <property type="entry name" value="Anticodon-bd_dom_sf"/>
</dbReference>
<accession>A0A1F5C8Y5</accession>
<keyword evidence="6" id="KW-0648">Protein biosynthesis</keyword>
<dbReference type="InterPro" id="IPR033730">
    <property type="entry name" value="ProRS_core_prok"/>
</dbReference>
<sequence length="419" mass="48176">MLQSKYFIKTKKEFPSDEPSINTQLLMRGSFIDKEMAGVYSFLPLGLRVLRKIENIIREEINAIGGQELLMPALQPRELWEETQRWEEMDVLYRFQDQQKKWLALGPTHEEVLTDIIRKNINSYKDLPLYLFQIQTKFRDELRAKAGLLRGREFLMKDLYSFHESEEDRKNYYQKAIKAYKKIFKRCGLDVLVAEASGGAFSKEFSHEFQVQTPSGEDLVVFCPNGDFSKNKEITDLREGAKCPNCLAHLIDVKTIEVGNIFTLGTKFSEAMGANFLDKNGQKKPIVMGCYGIGISRIMGAVAEVNHDERGIIWPEEIAPFKAHLISITAKDKKTDQKVKNTTKKTYKELLDLDIEVLYDDRTEISAGAKFADSDLLGIPFRIVISEKTLVKNSVEIRKRGEEKAKLVKIKEIFRKLKI</sequence>
<keyword evidence="3" id="KW-0436">Ligase</keyword>
<evidence type="ECO:0000256" key="3">
    <source>
        <dbReference type="ARBA" id="ARBA00022598"/>
    </source>
</evidence>
<evidence type="ECO:0000256" key="2">
    <source>
        <dbReference type="ARBA" id="ARBA00019110"/>
    </source>
</evidence>
<dbReference type="InterPro" id="IPR002314">
    <property type="entry name" value="aa-tRNA-synt_IIb"/>
</dbReference>
<dbReference type="Gene3D" id="3.40.50.800">
    <property type="entry name" value="Anticodon-binding domain"/>
    <property type="match status" value="1"/>
</dbReference>
<evidence type="ECO:0000256" key="9">
    <source>
        <dbReference type="ARBA" id="ARBA00047671"/>
    </source>
</evidence>
<dbReference type="CDD" id="cd00779">
    <property type="entry name" value="ProRS_core_prok"/>
    <property type="match status" value="1"/>
</dbReference>